<feature type="compositionally biased region" description="Basic and acidic residues" evidence="7">
    <location>
        <begin position="934"/>
        <end position="958"/>
    </location>
</feature>
<keyword evidence="3" id="KW-0227">DNA damage</keyword>
<dbReference type="PROSITE" id="PS50006">
    <property type="entry name" value="FHA_DOMAIN"/>
    <property type="match status" value="1"/>
</dbReference>
<feature type="compositionally biased region" description="Polar residues" evidence="7">
    <location>
        <begin position="917"/>
        <end position="930"/>
    </location>
</feature>
<proteinExistence type="predicted"/>
<reference evidence="10" key="1">
    <citation type="submission" date="2021-04" db="EMBL/GenBank/DDBJ databases">
        <authorList>
            <person name="Tunstrom K."/>
        </authorList>
    </citation>
    <scope>NUCLEOTIDE SEQUENCE</scope>
</reference>
<feature type="compositionally biased region" description="Basic and acidic residues" evidence="7">
    <location>
        <begin position="1172"/>
        <end position="1182"/>
    </location>
</feature>
<dbReference type="SMART" id="SM00240">
    <property type="entry name" value="FHA"/>
    <property type="match status" value="1"/>
</dbReference>
<evidence type="ECO:0000256" key="1">
    <source>
        <dbReference type="ARBA" id="ARBA00004123"/>
    </source>
</evidence>
<feature type="region of interest" description="Disordered" evidence="7">
    <location>
        <begin position="886"/>
        <end position="1107"/>
    </location>
</feature>
<evidence type="ECO:0000313" key="11">
    <source>
        <dbReference type="Proteomes" id="UP000691718"/>
    </source>
</evidence>
<dbReference type="PANTHER" id="PTHR23196:SF1">
    <property type="entry name" value="PAX-INTERACTING PROTEIN 1"/>
    <property type="match status" value="1"/>
</dbReference>
<comment type="caution">
    <text evidence="10">The sequence shown here is derived from an EMBL/GenBank/DDBJ whole genome shotgun (WGS) entry which is preliminary data.</text>
</comment>
<keyword evidence="4" id="KW-0539">Nucleus</keyword>
<evidence type="ECO:0000256" key="3">
    <source>
        <dbReference type="ARBA" id="ARBA00022763"/>
    </source>
</evidence>
<evidence type="ECO:0000259" key="9">
    <source>
        <dbReference type="PROSITE" id="PS50172"/>
    </source>
</evidence>
<evidence type="ECO:0000256" key="2">
    <source>
        <dbReference type="ARBA" id="ARBA00015014"/>
    </source>
</evidence>
<dbReference type="Pfam" id="PF00498">
    <property type="entry name" value="FHA"/>
    <property type="match status" value="1"/>
</dbReference>
<evidence type="ECO:0000259" key="8">
    <source>
        <dbReference type="PROSITE" id="PS50006"/>
    </source>
</evidence>
<dbReference type="PANTHER" id="PTHR23196">
    <property type="entry name" value="PAX TRANSCRIPTION ACTIVATION DOMAIN INTERACTING PROTEIN"/>
    <property type="match status" value="1"/>
</dbReference>
<keyword evidence="11" id="KW-1185">Reference proteome</keyword>
<feature type="compositionally biased region" description="Basic and acidic residues" evidence="7">
    <location>
        <begin position="1056"/>
        <end position="1089"/>
    </location>
</feature>
<accession>A0A8S3XXG4</accession>
<sequence length="1376" mass="156233">MECTQRLECTQEVNGSPQEKSFPEQIGFLGICGTKYPVKKGPNKIGRDPQTCNIVLNLNSVSRQHAVINILNDKEYMIMDLDSANKTRLLDKTLPPYIPQPLKNGDTVQFGQIFGVFRLLEEDNDLPMTQALEIPETPIVNRHISKLNNFATTTIPESPDVNDKDESFIVASQHKNEIGFKSPNNHFIKPGRAIAIQPVGTNKIDNIYWNSSKKSASFEMHLDDSGDDIVETPLKSTDIVSNKSIYEMDTQVPFLTEQNQFSDAIYNANTQLPSNISLSSNTSTSETNLPKNDNLPEIQKIHNQLEMKLDLFVENKENNNCIYNAETQQFVLSKEEKEGNTGQKIDQKVAEALENAPKKSLNISDEEILFDEVDNEPFQDDFESQPIILEAEILDSKETNTSVNKNNGDQKLMKRRVRINSDSSTDCEDFDMLPTQKIQDNQNFTSGCKENVLITDKLRNKNTLNILENLKTNDDSTDCEDNLLETRKKVNQNAHDKPDDDDSTDCEDDIIPCNSNAIIKKDDEWINFENMAIDRPNEADNIKNKTVSSDLEFEDMPTQVIEEINIQNDSMNIGKSAKESSFEDLPTQLLEVESPTEVFKQNEIAIDKSPFKVPMSCFKKSKRKEVNKSTNLLNKFEEKKMKNRIMDDDNFYEATQDIFNDLCSQKDTCSDIKQLSTDIGGCGIITLSSEEKELITRNFGVDISSESTDEDHKINRFVTNLSNQQVKDIIGVEGNKITKVKKTLSDNSDIDITPKKLIPHALMETELPNSQEIKTSVTLSSRTLVTDSSSESDTEHDSQDQFTPILFRKNKKNKSAKLDLSKKFEVEKLPSRIITRVRKPSAKLLNSDMNSKNTAKNILKPKFITEQEENIDKEIITENISRLKGKTDKRKNGSDGGKSDSNKKCDEQNNSKHVKSDTNNLPKNTQNQPVNVEKISEKKKDDKLYERKQIETKKNSREHFKKHKINDHKKTDIIKNDDKTTSDKSLKTSREALERSDKLEKSRKEFHKARDSTELLTRSEAANELSNPKVNQDDINQTSKEEVSVTRSRTRRKKNDCKDEIKCTNKETKDKTKLSENGDKRKRSYEDQNHNNSSAVKEIRRSKRQRTVKNNLEVDIELCTKSNSKKNKPLKHEQSTVYGIHSISSESGRDSPNDKSFKRPSKDEVVVNVKKTRSETKSDDSTSLRSTPRNIKTHRVLFTAFPSDEVKGKLEKWGAVIVTDVTTCTVLLTVQIKRTFKLLCAVGLGRPIVGLSWVQACHDTKMIVDPWNYLIKDEATEKRFQFNLEQTLSGKRNFLKGYNVSSTPNVMPSAMEMKLIVECSGGTWKEEGPKWICVSCSADKSLWPALKRKGATIVSTEFILGGVLRQKLDINGNKLA</sequence>
<dbReference type="InterPro" id="IPR001357">
    <property type="entry name" value="BRCT_dom"/>
</dbReference>
<organism evidence="10 11">
    <name type="scientific">Parnassius apollo</name>
    <name type="common">Apollo butterfly</name>
    <name type="synonym">Papilio apollo</name>
    <dbReference type="NCBI Taxonomy" id="110799"/>
    <lineage>
        <taxon>Eukaryota</taxon>
        <taxon>Metazoa</taxon>
        <taxon>Ecdysozoa</taxon>
        <taxon>Arthropoda</taxon>
        <taxon>Hexapoda</taxon>
        <taxon>Insecta</taxon>
        <taxon>Pterygota</taxon>
        <taxon>Neoptera</taxon>
        <taxon>Endopterygota</taxon>
        <taxon>Lepidoptera</taxon>
        <taxon>Glossata</taxon>
        <taxon>Ditrysia</taxon>
        <taxon>Papilionoidea</taxon>
        <taxon>Papilionidae</taxon>
        <taxon>Parnassiinae</taxon>
        <taxon>Parnassini</taxon>
        <taxon>Parnassius</taxon>
        <taxon>Parnassius</taxon>
    </lineage>
</organism>
<dbReference type="CDD" id="cd17744">
    <property type="entry name" value="BRCT_MDC1_rpt1"/>
    <property type="match status" value="1"/>
</dbReference>
<dbReference type="InterPro" id="IPR051579">
    <property type="entry name" value="DDR_Transcriptional_Reg"/>
</dbReference>
<feature type="compositionally biased region" description="Basic and acidic residues" evidence="7">
    <location>
        <begin position="890"/>
        <end position="916"/>
    </location>
</feature>
<dbReference type="EMBL" id="CAJQZP010001402">
    <property type="protein sequence ID" value="CAG5043682.1"/>
    <property type="molecule type" value="Genomic_DNA"/>
</dbReference>
<dbReference type="OrthoDB" id="342264at2759"/>
<evidence type="ECO:0000313" key="10">
    <source>
        <dbReference type="EMBL" id="CAG5043682.1"/>
    </source>
</evidence>
<dbReference type="CDD" id="cd18432">
    <property type="entry name" value="BRCT_PAXIP1_rpt6_like"/>
    <property type="match status" value="1"/>
</dbReference>
<dbReference type="Pfam" id="PF16589">
    <property type="entry name" value="BRCT_2"/>
    <property type="match status" value="1"/>
</dbReference>
<feature type="domain" description="BRCT" evidence="9">
    <location>
        <begin position="1204"/>
        <end position="1271"/>
    </location>
</feature>
<feature type="compositionally biased region" description="Basic and acidic residues" evidence="7">
    <location>
        <begin position="1147"/>
        <end position="1165"/>
    </location>
</feature>
<dbReference type="CDD" id="cd00060">
    <property type="entry name" value="FHA"/>
    <property type="match status" value="1"/>
</dbReference>
<evidence type="ECO:0000256" key="5">
    <source>
        <dbReference type="ARBA" id="ARBA00023858"/>
    </source>
</evidence>
<dbReference type="GO" id="GO:0006974">
    <property type="term" value="P:DNA damage response"/>
    <property type="evidence" value="ECO:0007669"/>
    <property type="project" value="UniProtKB-KW"/>
</dbReference>
<feature type="domain" description="FHA" evidence="8">
    <location>
        <begin position="43"/>
        <end position="94"/>
    </location>
</feature>
<evidence type="ECO:0000256" key="4">
    <source>
        <dbReference type="ARBA" id="ARBA00023242"/>
    </source>
</evidence>
<feature type="region of interest" description="Disordered" evidence="7">
    <location>
        <begin position="1125"/>
        <end position="1186"/>
    </location>
</feature>
<gene>
    <name evidence="10" type="ORF">PAPOLLO_LOCUS22812</name>
</gene>
<dbReference type="GO" id="GO:0005634">
    <property type="term" value="C:nucleus"/>
    <property type="evidence" value="ECO:0007669"/>
    <property type="project" value="UniProtKB-SubCell"/>
</dbReference>
<feature type="compositionally biased region" description="Polar residues" evidence="7">
    <location>
        <begin position="1024"/>
        <end position="1038"/>
    </location>
</feature>
<evidence type="ECO:0000256" key="7">
    <source>
        <dbReference type="SAM" id="MobiDB-lite"/>
    </source>
</evidence>
<feature type="compositionally biased region" description="Basic and acidic residues" evidence="7">
    <location>
        <begin position="968"/>
        <end position="1013"/>
    </location>
</feature>
<protein>
    <recommendedName>
        <fullName evidence="2">Mediator of DNA damage checkpoint protein 1</fullName>
    </recommendedName>
    <alternativeName>
        <fullName evidence="6">PAX transactivation activation domain-interacting protein</fullName>
    </alternativeName>
    <alternativeName>
        <fullName evidence="5">PAX-interacting protein 1</fullName>
    </alternativeName>
</protein>
<dbReference type="PROSITE" id="PS50172">
    <property type="entry name" value="BRCT"/>
    <property type="match status" value="1"/>
</dbReference>
<dbReference type="Pfam" id="PF16770">
    <property type="entry name" value="RTT107_BRCT_5"/>
    <property type="match status" value="1"/>
</dbReference>
<comment type="subcellular location">
    <subcellularLocation>
        <location evidence="1">Nucleus</location>
    </subcellularLocation>
</comment>
<dbReference type="InterPro" id="IPR000253">
    <property type="entry name" value="FHA_dom"/>
</dbReference>
<evidence type="ECO:0000256" key="6">
    <source>
        <dbReference type="ARBA" id="ARBA00030146"/>
    </source>
</evidence>
<dbReference type="Proteomes" id="UP000691718">
    <property type="component" value="Unassembled WGS sequence"/>
</dbReference>
<name>A0A8S3XXG4_PARAO</name>